<dbReference type="GO" id="GO:0005737">
    <property type="term" value="C:cytoplasm"/>
    <property type="evidence" value="ECO:0007669"/>
    <property type="project" value="TreeGrafter"/>
</dbReference>
<proteinExistence type="predicted"/>
<keyword evidence="7" id="KW-1185">Reference proteome</keyword>
<reference evidence="6 7" key="1">
    <citation type="journal article" date="2015" name="Front. Microbiol.">
        <title>Genome sequence of the plant growth promoting endophytic yeast Rhodotorula graminis WP1.</title>
        <authorList>
            <person name="Firrincieli A."/>
            <person name="Otillar R."/>
            <person name="Salamov A."/>
            <person name="Schmutz J."/>
            <person name="Khan Z."/>
            <person name="Redman R.S."/>
            <person name="Fleck N.D."/>
            <person name="Lindquist E."/>
            <person name="Grigoriev I.V."/>
            <person name="Doty S.L."/>
        </authorList>
    </citation>
    <scope>NUCLEOTIDE SEQUENCE [LARGE SCALE GENOMIC DNA]</scope>
    <source>
        <strain evidence="6 7">WP1</strain>
    </source>
</reference>
<keyword evidence="2" id="KW-0489">Methyltransferase</keyword>
<dbReference type="InterPro" id="IPR025784">
    <property type="entry name" value="EFM7"/>
</dbReference>
<evidence type="ECO:0000313" key="7">
    <source>
        <dbReference type="Proteomes" id="UP000053890"/>
    </source>
</evidence>
<dbReference type="PANTHER" id="PTHR14614">
    <property type="entry name" value="HEPATOCELLULAR CARCINOMA-ASSOCIATED ANTIGEN"/>
    <property type="match status" value="1"/>
</dbReference>
<dbReference type="GO" id="GO:0008757">
    <property type="term" value="F:S-adenosylmethionine-dependent methyltransferase activity"/>
    <property type="evidence" value="ECO:0007669"/>
    <property type="project" value="UniProtKB-ARBA"/>
</dbReference>
<evidence type="ECO:0000313" key="6">
    <source>
        <dbReference type="EMBL" id="KPV78412.1"/>
    </source>
</evidence>
<dbReference type="Proteomes" id="UP000053890">
    <property type="component" value="Unassembled WGS sequence"/>
</dbReference>
<dbReference type="Pfam" id="PF10294">
    <property type="entry name" value="Methyltransf_16"/>
    <property type="match status" value="1"/>
</dbReference>
<keyword evidence="1" id="KW-0963">Cytoplasm</keyword>
<feature type="compositionally biased region" description="Low complexity" evidence="5">
    <location>
        <begin position="217"/>
        <end position="238"/>
    </location>
</feature>
<dbReference type="SUPFAM" id="SSF53335">
    <property type="entry name" value="S-adenosyl-L-methionine-dependent methyltransferases"/>
    <property type="match status" value="1"/>
</dbReference>
<dbReference type="AlphaFoldDB" id="A0A194SCU6"/>
<dbReference type="PANTHER" id="PTHR14614:SF10">
    <property type="entry name" value="PROTEIN N-TERMINAL AND LYSINE N-METHYLTRANSFERASE EFM7"/>
    <property type="match status" value="1"/>
</dbReference>
<keyword evidence="3" id="KW-0808">Transferase</keyword>
<dbReference type="InterPro" id="IPR029063">
    <property type="entry name" value="SAM-dependent_MTases_sf"/>
</dbReference>
<feature type="region of interest" description="Disordered" evidence="5">
    <location>
        <begin position="1"/>
        <end position="37"/>
    </location>
</feature>
<dbReference type="GeneID" id="28974248"/>
<dbReference type="InterPro" id="IPR019410">
    <property type="entry name" value="Methyltransf_16"/>
</dbReference>
<dbReference type="OMA" id="VGHNPLW"/>
<dbReference type="OrthoDB" id="46564at2759"/>
<accession>A0A194SCU6</accession>
<feature type="compositionally biased region" description="Polar residues" evidence="5">
    <location>
        <begin position="1"/>
        <end position="10"/>
    </location>
</feature>
<gene>
    <name evidence="6" type="ORF">RHOBADRAFT_40958</name>
</gene>
<protein>
    <recommendedName>
        <fullName evidence="8">Nicotinamide N-methyltransferase</fullName>
    </recommendedName>
</protein>
<evidence type="ECO:0000256" key="4">
    <source>
        <dbReference type="ARBA" id="ARBA00022691"/>
    </source>
</evidence>
<dbReference type="STRING" id="578459.A0A194SCU6"/>
<evidence type="ECO:0000256" key="3">
    <source>
        <dbReference type="ARBA" id="ARBA00022679"/>
    </source>
</evidence>
<evidence type="ECO:0000256" key="2">
    <source>
        <dbReference type="ARBA" id="ARBA00022603"/>
    </source>
</evidence>
<sequence length="320" mass="33318">MSRPSSPSTASDDDGFGAVFEEPADFRPATPPPTVKSYKRRKCGGLLDQVGPDSVEVGLVSGHPLWGHILYPAAIAMARFLELHAATLLHGPAGMGKGKGKAVLELGAGGGLPGLTAALEGAGNVVISDFPDASLVRNLEQNVALNVTALDSPDVADACAKGFTWGTAPSALLEPLSTDSSRKFDLILLSDLVFNHSQHAALLASCLSCLAPRSPSSPSSPLSSSTAPPSSSSTAADPAQPPVDLSRPDTLRTPAVLCFFSHHRPWLAQADVGILDLARQAGWACEKVWEDPEAGPAFPEDGGDLAVRSTVHGWMFTRSE</sequence>
<feature type="region of interest" description="Disordered" evidence="5">
    <location>
        <begin position="217"/>
        <end position="248"/>
    </location>
</feature>
<organism evidence="6 7">
    <name type="scientific">Rhodotorula graminis (strain WP1)</name>
    <dbReference type="NCBI Taxonomy" id="578459"/>
    <lineage>
        <taxon>Eukaryota</taxon>
        <taxon>Fungi</taxon>
        <taxon>Dikarya</taxon>
        <taxon>Basidiomycota</taxon>
        <taxon>Pucciniomycotina</taxon>
        <taxon>Microbotryomycetes</taxon>
        <taxon>Sporidiobolales</taxon>
        <taxon>Sporidiobolaceae</taxon>
        <taxon>Rhodotorula</taxon>
    </lineage>
</organism>
<keyword evidence="4" id="KW-0949">S-adenosyl-L-methionine</keyword>
<name>A0A194SCU6_RHOGW</name>
<dbReference type="RefSeq" id="XP_018274461.1">
    <property type="nucleotide sequence ID" value="XM_018413799.1"/>
</dbReference>
<dbReference type="PROSITE" id="PS51560">
    <property type="entry name" value="SAM_MT_NNT1"/>
    <property type="match status" value="1"/>
</dbReference>
<evidence type="ECO:0000256" key="1">
    <source>
        <dbReference type="ARBA" id="ARBA00022490"/>
    </source>
</evidence>
<dbReference type="EMBL" id="KQ474073">
    <property type="protein sequence ID" value="KPV78412.1"/>
    <property type="molecule type" value="Genomic_DNA"/>
</dbReference>
<dbReference type="GO" id="GO:0032259">
    <property type="term" value="P:methylation"/>
    <property type="evidence" value="ECO:0007669"/>
    <property type="project" value="UniProtKB-KW"/>
</dbReference>
<evidence type="ECO:0008006" key="8">
    <source>
        <dbReference type="Google" id="ProtNLM"/>
    </source>
</evidence>
<dbReference type="Gene3D" id="3.40.50.150">
    <property type="entry name" value="Vaccinia Virus protein VP39"/>
    <property type="match status" value="1"/>
</dbReference>
<evidence type="ECO:0000256" key="5">
    <source>
        <dbReference type="SAM" id="MobiDB-lite"/>
    </source>
</evidence>